<comment type="function">
    <text evidence="9">CRISPR (clustered regularly interspaced short palindromic repeat), is an adaptive immune system that provides protection against mobile genetic elements (viruses, transposable elements and conjugative plasmids). CRISPR clusters contain sequences complementary to antecedent mobile elements and target invading nucleic acids. CRISPR clusters are transcribed and processed into CRISPR RNA (crRNA). Functions as a ssRNA-specific endoribonuclease. Involved in the integration of spacer DNA into the CRISPR cassette.</text>
</comment>
<dbReference type="InterPro" id="IPR019199">
    <property type="entry name" value="Virulence_VapD/CRISPR_Cas2"/>
</dbReference>
<feature type="binding site" evidence="9">
    <location>
        <position position="7"/>
    </location>
    <ligand>
        <name>Mg(2+)</name>
        <dbReference type="ChEBI" id="CHEBI:18420"/>
        <note>catalytic</note>
    </ligand>
</feature>
<name>A0A6I4RXE7_FRATU</name>
<dbReference type="NCBIfam" id="TIGR01573">
    <property type="entry name" value="cas2"/>
    <property type="match status" value="1"/>
</dbReference>
<dbReference type="Pfam" id="PF09827">
    <property type="entry name" value="CRISPR_Cas2"/>
    <property type="match status" value="1"/>
</dbReference>
<proteinExistence type="inferred from homology"/>
<keyword evidence="5 9" id="KW-0255">Endonuclease</keyword>
<comment type="cofactor">
    <cofactor evidence="1 9">
        <name>Mg(2+)</name>
        <dbReference type="ChEBI" id="CHEBI:18420"/>
    </cofactor>
</comment>
<dbReference type="RefSeq" id="WP_011733705.1">
    <property type="nucleotide sequence ID" value="NZ_VJEZ01000003.1"/>
</dbReference>
<evidence type="ECO:0000256" key="4">
    <source>
        <dbReference type="ARBA" id="ARBA00022723"/>
    </source>
</evidence>
<dbReference type="PANTHER" id="PTHR34405:SF3">
    <property type="entry name" value="CRISPR-ASSOCIATED ENDORIBONUCLEASE CAS2 3"/>
    <property type="match status" value="1"/>
</dbReference>
<keyword evidence="8 9" id="KW-0051">Antiviral defense</keyword>
<evidence type="ECO:0000256" key="2">
    <source>
        <dbReference type="ARBA" id="ARBA00009959"/>
    </source>
</evidence>
<dbReference type="PANTHER" id="PTHR34405">
    <property type="entry name" value="CRISPR-ASSOCIATED ENDORIBONUCLEASE CAS2"/>
    <property type="match status" value="1"/>
</dbReference>
<evidence type="ECO:0000256" key="1">
    <source>
        <dbReference type="ARBA" id="ARBA00001946"/>
    </source>
</evidence>
<dbReference type="Gene3D" id="3.30.70.240">
    <property type="match status" value="1"/>
</dbReference>
<dbReference type="InterPro" id="IPR021127">
    <property type="entry name" value="CRISPR_associated_Cas2"/>
</dbReference>
<reference evidence="10 11" key="1">
    <citation type="submission" date="2019-06" db="EMBL/GenBank/DDBJ databases">
        <title>Phylogeography and genetic diversity of Francisella tularensis subsp. holarctica in France (1947-2018).</title>
        <authorList>
            <person name="Kevin M."/>
            <person name="Madani N."/>
            <person name="Maurin M."/>
        </authorList>
    </citation>
    <scope>NUCLEOTIDE SEQUENCE [LARGE SCALE GENOMIC DNA]</scope>
    <source>
        <strain evidence="10 11">ATCC 15482</strain>
    </source>
</reference>
<comment type="similarity">
    <text evidence="2 9">Belongs to the CRISPR-associated endoribonuclease Cas2 protein family.</text>
</comment>
<keyword evidence="6 9" id="KW-0378">Hydrolase</keyword>
<sequence length="90" mass="10579">MLIVSYDFSNNKVRAKFAKFLESYGVRLQYSVFELKYSKRMLDLILAEIENNYVPLFTNADSVLIFNAPDKDVIKYGYAIHREQEVVFID</sequence>
<keyword evidence="3 9" id="KW-0540">Nuclease</keyword>
<evidence type="ECO:0000256" key="6">
    <source>
        <dbReference type="ARBA" id="ARBA00022801"/>
    </source>
</evidence>
<dbReference type="Proteomes" id="UP000469081">
    <property type="component" value="Unassembled WGS sequence"/>
</dbReference>
<dbReference type="EMBL" id="VJEZ01000003">
    <property type="protein sequence ID" value="MWZ39553.1"/>
    <property type="molecule type" value="Genomic_DNA"/>
</dbReference>
<evidence type="ECO:0000256" key="5">
    <source>
        <dbReference type="ARBA" id="ARBA00022759"/>
    </source>
</evidence>
<gene>
    <name evidence="9 10" type="primary">cas2</name>
    <name evidence="10" type="ORF">FNC33_03170</name>
</gene>
<dbReference type="GO" id="GO:0004521">
    <property type="term" value="F:RNA endonuclease activity"/>
    <property type="evidence" value="ECO:0007669"/>
    <property type="project" value="InterPro"/>
</dbReference>
<dbReference type="SUPFAM" id="SSF143430">
    <property type="entry name" value="TTP0101/SSO1404-like"/>
    <property type="match status" value="1"/>
</dbReference>
<comment type="caution">
    <text evidence="10">The sequence shown here is derived from an EMBL/GenBank/DDBJ whole genome shotgun (WGS) entry which is preliminary data.</text>
</comment>
<evidence type="ECO:0000313" key="11">
    <source>
        <dbReference type="Proteomes" id="UP000469081"/>
    </source>
</evidence>
<comment type="subunit">
    <text evidence="9">Homodimer, forms a heterotetramer with a Cas1 homodimer.</text>
</comment>
<evidence type="ECO:0000256" key="3">
    <source>
        <dbReference type="ARBA" id="ARBA00022722"/>
    </source>
</evidence>
<dbReference type="GO" id="GO:0046872">
    <property type="term" value="F:metal ion binding"/>
    <property type="evidence" value="ECO:0007669"/>
    <property type="project" value="UniProtKB-UniRule"/>
</dbReference>
<dbReference type="AlphaFoldDB" id="A0A6I4RXE7"/>
<evidence type="ECO:0000313" key="10">
    <source>
        <dbReference type="EMBL" id="MWZ39553.1"/>
    </source>
</evidence>
<evidence type="ECO:0000256" key="8">
    <source>
        <dbReference type="ARBA" id="ARBA00023118"/>
    </source>
</evidence>
<keyword evidence="7 9" id="KW-0460">Magnesium</keyword>
<evidence type="ECO:0000256" key="7">
    <source>
        <dbReference type="ARBA" id="ARBA00022842"/>
    </source>
</evidence>
<dbReference type="CDD" id="cd09725">
    <property type="entry name" value="Cas2_I_II_III"/>
    <property type="match status" value="1"/>
</dbReference>
<dbReference type="HAMAP" id="MF_01471">
    <property type="entry name" value="Cas2"/>
    <property type="match status" value="1"/>
</dbReference>
<dbReference type="EC" id="3.1.-.-" evidence="9"/>
<dbReference type="GO" id="GO:0051607">
    <property type="term" value="P:defense response to virus"/>
    <property type="evidence" value="ECO:0007669"/>
    <property type="project" value="UniProtKB-UniRule"/>
</dbReference>
<keyword evidence="4 9" id="KW-0479">Metal-binding</keyword>
<protein>
    <recommendedName>
        <fullName evidence="9">CRISPR-associated endoribonuclease Cas2</fullName>
        <ecNumber evidence="9">3.1.-.-</ecNumber>
    </recommendedName>
</protein>
<accession>A0A6I4RXE7</accession>
<evidence type="ECO:0000256" key="9">
    <source>
        <dbReference type="HAMAP-Rule" id="MF_01471"/>
    </source>
</evidence>
<organism evidence="10 11">
    <name type="scientific">Francisella tularensis</name>
    <dbReference type="NCBI Taxonomy" id="263"/>
    <lineage>
        <taxon>Bacteria</taxon>
        <taxon>Pseudomonadati</taxon>
        <taxon>Pseudomonadota</taxon>
        <taxon>Gammaproteobacteria</taxon>
        <taxon>Thiotrichales</taxon>
        <taxon>Francisellaceae</taxon>
        <taxon>Francisella</taxon>
    </lineage>
</organism>
<dbReference type="GO" id="GO:0016787">
    <property type="term" value="F:hydrolase activity"/>
    <property type="evidence" value="ECO:0007669"/>
    <property type="project" value="UniProtKB-KW"/>
</dbReference>
<dbReference type="GO" id="GO:0043571">
    <property type="term" value="P:maintenance of CRISPR repeat elements"/>
    <property type="evidence" value="ECO:0007669"/>
    <property type="project" value="UniProtKB-UniRule"/>
</dbReference>